<accession>U5NZZ0</accession>
<dbReference type="AlphaFoldDB" id="U5NZZ0"/>
<dbReference type="InterPro" id="IPR027417">
    <property type="entry name" value="P-loop_NTPase"/>
</dbReference>
<protein>
    <submittedName>
        <fullName evidence="1">Uncharacterized protein</fullName>
    </submittedName>
</protein>
<evidence type="ECO:0000313" key="1">
    <source>
        <dbReference type="EMBL" id="AGY35490.1"/>
    </source>
</evidence>
<keyword evidence="1" id="KW-0614">Plasmid</keyword>
<geneLocation type="plasmid" evidence="1">
    <name>pLMV7</name>
</geneLocation>
<proteinExistence type="predicted"/>
<organism evidence="1">
    <name type="scientific">Micrococcus sp. V7</name>
    <dbReference type="NCBI Taxonomy" id="404582"/>
    <lineage>
        <taxon>Bacteria</taxon>
        <taxon>Bacillati</taxon>
        <taxon>Actinomycetota</taxon>
        <taxon>Actinomycetes</taxon>
        <taxon>Micrococcales</taxon>
        <taxon>Micrococcaceae</taxon>
        <taxon>Micrococcus</taxon>
    </lineage>
</organism>
<reference evidence="1" key="1">
    <citation type="journal article" date="2013" name="Genome Announc.">
        <title>First complete sequence of a giant linear plasmid from a micrococcus strain isolated from an extremely high-altitude lake.</title>
        <authorList>
            <person name="Dib J.R."/>
            <person name="Schuldes J."/>
            <person name="Thurmer A."/>
            <person name="Farias M.E."/>
            <person name="Daniel R."/>
            <person name="Meinhardt F."/>
        </authorList>
    </citation>
    <scope>NUCLEOTIDE SEQUENCE</scope>
    <source>
        <strain evidence="1">V7</strain>
        <plasmid evidence="1">pLMV7</plasmid>
    </source>
</reference>
<name>U5NZZ0_9MICC</name>
<dbReference type="EMBL" id="KF577591">
    <property type="protein sequence ID" value="AGY35490.1"/>
    <property type="molecule type" value="Genomic_DNA"/>
</dbReference>
<dbReference type="RefSeq" id="WP_023190129.1">
    <property type="nucleotide sequence ID" value="NC_022599.1"/>
</dbReference>
<gene>
    <name evidence="1" type="ORF">LMV7_p00690</name>
</gene>
<dbReference type="Gene3D" id="3.40.50.300">
    <property type="entry name" value="P-loop containing nucleotide triphosphate hydrolases"/>
    <property type="match status" value="1"/>
</dbReference>
<sequence>MLASPGTAVASTAQHPSVQVAAADTIAQHALLQEVRELIDSRHAQAQAAPLGGSRPGFTPTLVLVDRLEALFHRWSQGPGGYRRTADALLTLETVAEYGNTLGVHLCVSMSERSSAFMAQDSRLTTLTSLTAGLSEEWGDGTAWGDASHAVLRTPAGDQQLVMLGASHPIPARA</sequence>